<feature type="compositionally biased region" description="Low complexity" evidence="5">
    <location>
        <begin position="407"/>
        <end position="420"/>
    </location>
</feature>
<feature type="domain" description="C3H1-type" evidence="6">
    <location>
        <begin position="463"/>
        <end position="491"/>
    </location>
</feature>
<sequence>MTSFKFPPPPPPPPKAAANDNQPSYQIQRGGRGRGRGDANRGQEFRGRGGAARDGHCQGHEGRGHTRARDSRGDHLNNQRGGFAGTHGQWQYPNTPAQPYTGNAPIVPQGPYSNPAFAATTPVDPSALVQAMSFMATPAGAQSMAAFANHMATAATSSYNEAIPNQPARQSPRYSPSQQVGQKRKREERKPPQQGSKPPKVKAAVPPAIPTFGFSLPQPASSQPSTASKANKGKDNRKSRVRLGLTDSVQPDESSSEDDEVEADEEAALAARLKGGGYAFEHDGEQISLQTARDIADWIKDRRRNFPTQQKALEKAHAAEVRRQKELEFVRKLKGKPPRQEIPQEQRPPKVRITREKDERKQQELAALRKKLHESMMKKKTKAPAAIDLGLGYGSETESNEDDAEESSVLSESSVVSSSEEPSDDSDADSDDSDEAPETTSSKVGPPAVKVPPPVSIQTPRKPNKEKICKRWQQHGKCPFGHSCKFKHPAKEEKRIGLYEKLVEQELVKSDQLALEAIKYLGQHGFLG</sequence>
<evidence type="ECO:0000256" key="3">
    <source>
        <dbReference type="ARBA" id="ARBA00022833"/>
    </source>
</evidence>
<feature type="compositionally biased region" description="Low complexity" evidence="5">
    <location>
        <begin position="197"/>
        <end position="206"/>
    </location>
</feature>
<dbReference type="PANTHER" id="PTHR13309:SF0">
    <property type="entry name" value="FMR1-INTERACTING PROTEIN NUFIP1"/>
    <property type="match status" value="1"/>
</dbReference>
<dbReference type="SUPFAM" id="SSF90229">
    <property type="entry name" value="CCCH zinc finger"/>
    <property type="match status" value="1"/>
</dbReference>
<evidence type="ECO:0000256" key="1">
    <source>
        <dbReference type="ARBA" id="ARBA00022723"/>
    </source>
</evidence>
<keyword evidence="2 4" id="KW-0863">Zinc-finger</keyword>
<dbReference type="AlphaFoldDB" id="A0A9P4H5V8"/>
<feature type="compositionally biased region" description="Low complexity" evidence="5">
    <location>
        <begin position="438"/>
        <end position="448"/>
    </location>
</feature>
<gene>
    <name evidence="7" type="ORF">EK21DRAFT_114167</name>
</gene>
<dbReference type="OrthoDB" id="273070at2759"/>
<evidence type="ECO:0000259" key="6">
    <source>
        <dbReference type="PROSITE" id="PS50103"/>
    </source>
</evidence>
<dbReference type="InterPro" id="IPR000571">
    <property type="entry name" value="Znf_CCCH"/>
</dbReference>
<keyword evidence="1 4" id="KW-0479">Metal-binding</keyword>
<feature type="compositionally biased region" description="Basic residues" evidence="5">
    <location>
        <begin position="368"/>
        <end position="382"/>
    </location>
</feature>
<feature type="compositionally biased region" description="Basic and acidic residues" evidence="5">
    <location>
        <begin position="338"/>
        <end position="363"/>
    </location>
</feature>
<dbReference type="Gene3D" id="4.10.1000.10">
    <property type="entry name" value="Zinc finger, CCCH-type"/>
    <property type="match status" value="1"/>
</dbReference>
<reference evidence="7" key="1">
    <citation type="journal article" date="2020" name="Stud. Mycol.">
        <title>101 Dothideomycetes genomes: a test case for predicting lifestyles and emergence of pathogens.</title>
        <authorList>
            <person name="Haridas S."/>
            <person name="Albert R."/>
            <person name="Binder M."/>
            <person name="Bloem J."/>
            <person name="Labutti K."/>
            <person name="Salamov A."/>
            <person name="Andreopoulos B."/>
            <person name="Baker S."/>
            <person name="Barry K."/>
            <person name="Bills G."/>
            <person name="Bluhm B."/>
            <person name="Cannon C."/>
            <person name="Castanera R."/>
            <person name="Culley D."/>
            <person name="Daum C."/>
            <person name="Ezra D."/>
            <person name="Gonzalez J."/>
            <person name="Henrissat B."/>
            <person name="Kuo A."/>
            <person name="Liang C."/>
            <person name="Lipzen A."/>
            <person name="Lutzoni F."/>
            <person name="Magnuson J."/>
            <person name="Mondo S."/>
            <person name="Nolan M."/>
            <person name="Ohm R."/>
            <person name="Pangilinan J."/>
            <person name="Park H.-J."/>
            <person name="Ramirez L."/>
            <person name="Alfaro M."/>
            <person name="Sun H."/>
            <person name="Tritt A."/>
            <person name="Yoshinaga Y."/>
            <person name="Zwiers L.-H."/>
            <person name="Turgeon B."/>
            <person name="Goodwin S."/>
            <person name="Spatafora J."/>
            <person name="Crous P."/>
            <person name="Grigoriev I."/>
        </authorList>
    </citation>
    <scope>NUCLEOTIDE SEQUENCE</scope>
    <source>
        <strain evidence="7">CBS 110217</strain>
    </source>
</reference>
<feature type="zinc finger region" description="C3H1-type" evidence="4">
    <location>
        <begin position="463"/>
        <end position="491"/>
    </location>
</feature>
<keyword evidence="8" id="KW-1185">Reference proteome</keyword>
<feature type="compositionally biased region" description="Pro residues" evidence="5">
    <location>
        <begin position="1"/>
        <end position="15"/>
    </location>
</feature>
<feature type="compositionally biased region" description="Low complexity" evidence="5">
    <location>
        <begin position="215"/>
        <end position="230"/>
    </location>
</feature>
<dbReference type="SMART" id="SM00356">
    <property type="entry name" value="ZnF_C3H1"/>
    <property type="match status" value="1"/>
</dbReference>
<feature type="compositionally biased region" description="Polar residues" evidence="5">
    <location>
        <begin position="167"/>
        <end position="181"/>
    </location>
</feature>
<dbReference type="PANTHER" id="PTHR13309">
    <property type="entry name" value="NUCLEAR FRAGILE X MENTAL RETARDATION PROTEIN INTERACTING PROTEIN 1"/>
    <property type="match status" value="1"/>
</dbReference>
<keyword evidence="3 4" id="KW-0862">Zinc</keyword>
<proteinExistence type="predicted"/>
<dbReference type="EMBL" id="ML978217">
    <property type="protein sequence ID" value="KAF2028114.1"/>
    <property type="molecule type" value="Genomic_DNA"/>
</dbReference>
<feature type="region of interest" description="Disordered" evidence="5">
    <location>
        <begin position="334"/>
        <end position="467"/>
    </location>
</feature>
<feature type="compositionally biased region" description="Acidic residues" evidence="5">
    <location>
        <begin position="421"/>
        <end position="437"/>
    </location>
</feature>
<dbReference type="GO" id="GO:0003723">
    <property type="term" value="F:RNA binding"/>
    <property type="evidence" value="ECO:0007669"/>
    <property type="project" value="InterPro"/>
</dbReference>
<dbReference type="PROSITE" id="PS50103">
    <property type="entry name" value="ZF_C3H1"/>
    <property type="match status" value="1"/>
</dbReference>
<dbReference type="Proteomes" id="UP000799777">
    <property type="component" value="Unassembled WGS sequence"/>
</dbReference>
<dbReference type="GO" id="GO:0008270">
    <property type="term" value="F:zinc ion binding"/>
    <property type="evidence" value="ECO:0007669"/>
    <property type="project" value="UniProtKB-KW"/>
</dbReference>
<dbReference type="InterPro" id="IPR039136">
    <property type="entry name" value="NUFIP1-like"/>
</dbReference>
<comment type="caution">
    <text evidence="7">The sequence shown here is derived from an EMBL/GenBank/DDBJ whole genome shotgun (WGS) entry which is preliminary data.</text>
</comment>
<feature type="compositionally biased region" description="Basic and acidic residues" evidence="5">
    <location>
        <begin position="35"/>
        <end position="77"/>
    </location>
</feature>
<dbReference type="Pfam" id="PF00642">
    <property type="entry name" value="zf-CCCH"/>
    <property type="match status" value="1"/>
</dbReference>
<dbReference type="Pfam" id="PF10453">
    <property type="entry name" value="NUFIP1"/>
    <property type="match status" value="1"/>
</dbReference>
<dbReference type="GO" id="GO:0005634">
    <property type="term" value="C:nucleus"/>
    <property type="evidence" value="ECO:0007669"/>
    <property type="project" value="TreeGrafter"/>
</dbReference>
<protein>
    <recommendedName>
        <fullName evidence="6">C3H1-type domain-containing protein</fullName>
    </recommendedName>
</protein>
<dbReference type="GO" id="GO:0000492">
    <property type="term" value="P:box C/D snoRNP assembly"/>
    <property type="evidence" value="ECO:0007669"/>
    <property type="project" value="TreeGrafter"/>
</dbReference>
<name>A0A9P4H5V8_9PLEO</name>
<dbReference type="InterPro" id="IPR019496">
    <property type="entry name" value="NUFIP1_cons_dom"/>
</dbReference>
<organism evidence="7 8">
    <name type="scientific">Setomelanomma holmii</name>
    <dbReference type="NCBI Taxonomy" id="210430"/>
    <lineage>
        <taxon>Eukaryota</taxon>
        <taxon>Fungi</taxon>
        <taxon>Dikarya</taxon>
        <taxon>Ascomycota</taxon>
        <taxon>Pezizomycotina</taxon>
        <taxon>Dothideomycetes</taxon>
        <taxon>Pleosporomycetidae</taxon>
        <taxon>Pleosporales</taxon>
        <taxon>Pleosporineae</taxon>
        <taxon>Phaeosphaeriaceae</taxon>
        <taxon>Setomelanomma</taxon>
    </lineage>
</organism>
<evidence type="ECO:0000256" key="4">
    <source>
        <dbReference type="PROSITE-ProRule" id="PRU00723"/>
    </source>
</evidence>
<evidence type="ECO:0000256" key="5">
    <source>
        <dbReference type="SAM" id="MobiDB-lite"/>
    </source>
</evidence>
<evidence type="ECO:0000313" key="7">
    <source>
        <dbReference type="EMBL" id="KAF2028114.1"/>
    </source>
</evidence>
<evidence type="ECO:0000256" key="2">
    <source>
        <dbReference type="ARBA" id="ARBA00022771"/>
    </source>
</evidence>
<accession>A0A9P4H5V8</accession>
<dbReference type="InterPro" id="IPR036855">
    <property type="entry name" value="Znf_CCCH_sf"/>
</dbReference>
<feature type="compositionally biased region" description="Polar residues" evidence="5">
    <location>
        <begin position="88"/>
        <end position="101"/>
    </location>
</feature>
<feature type="compositionally biased region" description="Acidic residues" evidence="5">
    <location>
        <begin position="254"/>
        <end position="266"/>
    </location>
</feature>
<feature type="region of interest" description="Disordered" evidence="5">
    <location>
        <begin position="1"/>
        <end position="107"/>
    </location>
</feature>
<evidence type="ECO:0000313" key="8">
    <source>
        <dbReference type="Proteomes" id="UP000799777"/>
    </source>
</evidence>
<feature type="region of interest" description="Disordered" evidence="5">
    <location>
        <begin position="158"/>
        <end position="266"/>
    </location>
</feature>